<reference evidence="1 2" key="1">
    <citation type="submission" date="2018-01" db="EMBL/GenBank/DDBJ databases">
        <title>Complete genome sequence of G25-42.</title>
        <authorList>
            <person name="Zheng Z."/>
            <person name="Sun M."/>
        </authorList>
    </citation>
    <scope>NUCLEOTIDE SEQUENCE [LARGE SCALE GENOMIC DNA]</scope>
    <source>
        <strain evidence="1 2">G25-42</strain>
    </source>
</reference>
<organism evidence="1 2">
    <name type="scientific">Bacillus thuringiensis</name>
    <dbReference type="NCBI Taxonomy" id="1428"/>
    <lineage>
        <taxon>Bacteria</taxon>
        <taxon>Bacillati</taxon>
        <taxon>Bacillota</taxon>
        <taxon>Bacilli</taxon>
        <taxon>Bacillales</taxon>
        <taxon>Bacillaceae</taxon>
        <taxon>Bacillus</taxon>
        <taxon>Bacillus cereus group</taxon>
    </lineage>
</organism>
<name>A0A437SCE4_BACTU</name>
<evidence type="ECO:0000313" key="1">
    <source>
        <dbReference type="EMBL" id="RVU60737.1"/>
    </source>
</evidence>
<dbReference type="RefSeq" id="WP_127814590.1">
    <property type="nucleotide sequence ID" value="NZ_LDER01000371.1"/>
</dbReference>
<dbReference type="EMBL" id="LDER01000371">
    <property type="protein sequence ID" value="RVU60737.1"/>
    <property type="molecule type" value="Genomic_DNA"/>
</dbReference>
<proteinExistence type="predicted"/>
<evidence type="ECO:0000313" key="2">
    <source>
        <dbReference type="Proteomes" id="UP000286687"/>
    </source>
</evidence>
<dbReference type="AlphaFoldDB" id="A0A437SCE4"/>
<gene>
    <name evidence="1" type="ORF">BM74_29885</name>
</gene>
<protein>
    <submittedName>
        <fullName evidence="1">Uncharacterized protein</fullName>
    </submittedName>
</protein>
<accession>A0A437SCE4</accession>
<comment type="caution">
    <text evidence="1">The sequence shown here is derived from an EMBL/GenBank/DDBJ whole genome shotgun (WGS) entry which is preliminary data.</text>
</comment>
<sequence>MKRMMGILSTVFVTGGLLVPTIDAQASTVQTEVSTQQDMSQNWQRPDRFDYMVKLQRGKSSSQSPIFNLDERRNHVQFKIMNESRFSNLTYKLYKMERNGRGPDRAVVIERGTVDRNATKIFDERFQRGDYYVELECDRDGHGRPGRGECEGSAFITILGR</sequence>
<dbReference type="Proteomes" id="UP000286687">
    <property type="component" value="Unassembled WGS sequence"/>
</dbReference>